<protein>
    <submittedName>
        <fullName evidence="1">Uncharacterized protein</fullName>
    </submittedName>
</protein>
<dbReference type="Proteomes" id="UP000054359">
    <property type="component" value="Unassembled WGS sequence"/>
</dbReference>
<proteinExistence type="predicted"/>
<evidence type="ECO:0000313" key="1">
    <source>
        <dbReference type="EMBL" id="KFM73759.1"/>
    </source>
</evidence>
<feature type="non-terminal residue" evidence="1">
    <location>
        <position position="49"/>
    </location>
</feature>
<dbReference type="AlphaFoldDB" id="A0A087U8S0"/>
<organism evidence="1 2">
    <name type="scientific">Stegodyphus mimosarum</name>
    <name type="common">African social velvet spider</name>
    <dbReference type="NCBI Taxonomy" id="407821"/>
    <lineage>
        <taxon>Eukaryota</taxon>
        <taxon>Metazoa</taxon>
        <taxon>Ecdysozoa</taxon>
        <taxon>Arthropoda</taxon>
        <taxon>Chelicerata</taxon>
        <taxon>Arachnida</taxon>
        <taxon>Araneae</taxon>
        <taxon>Araneomorphae</taxon>
        <taxon>Entelegynae</taxon>
        <taxon>Eresoidea</taxon>
        <taxon>Eresidae</taxon>
        <taxon>Stegodyphus</taxon>
    </lineage>
</organism>
<sequence>MVSREKYLSIRRDTMGFQISRGFNLKGRYGIAFTHNSHFLGNFIYGWNG</sequence>
<dbReference type="EMBL" id="KK118745">
    <property type="protein sequence ID" value="KFM73759.1"/>
    <property type="molecule type" value="Genomic_DNA"/>
</dbReference>
<name>A0A087U8S0_STEMI</name>
<accession>A0A087U8S0</accession>
<evidence type="ECO:0000313" key="2">
    <source>
        <dbReference type="Proteomes" id="UP000054359"/>
    </source>
</evidence>
<keyword evidence="2" id="KW-1185">Reference proteome</keyword>
<gene>
    <name evidence="1" type="ORF">X975_23350</name>
</gene>
<reference evidence="1 2" key="1">
    <citation type="submission" date="2013-11" db="EMBL/GenBank/DDBJ databases">
        <title>Genome sequencing of Stegodyphus mimosarum.</title>
        <authorList>
            <person name="Bechsgaard J."/>
        </authorList>
    </citation>
    <scope>NUCLEOTIDE SEQUENCE [LARGE SCALE GENOMIC DNA]</scope>
</reference>